<dbReference type="PROSITE" id="PS51083">
    <property type="entry name" value="ZF_HIT"/>
    <property type="match status" value="1"/>
</dbReference>
<dbReference type="OrthoDB" id="18412at2759"/>
<dbReference type="InterPro" id="IPR040722">
    <property type="entry name" value="Hit1_C"/>
</dbReference>
<keyword evidence="1" id="KW-0479">Metal-binding</keyword>
<feature type="domain" description="HIT-type" evidence="3">
    <location>
        <begin position="9"/>
        <end position="47"/>
    </location>
</feature>
<dbReference type="Pfam" id="PF04438">
    <property type="entry name" value="zf-HIT"/>
    <property type="match status" value="1"/>
</dbReference>
<sequence>MGPKTPEKCGICHDNDAKYKCPKCGIKYCSLACYKDESRHKDPVDPINQEEEQKDKTENPTNSTEPPRLASTEYSKLYSETPEIQELLKYNTVKFHLSKVYRILCSDVADPNESNMNSEMKRQLAVDYLNTLRYGGIHYNEAIEEFCQISLSKLNNSDHSDA</sequence>
<dbReference type="CDD" id="cd23024">
    <property type="entry name" value="zf-HIT_ZNHIT2-3"/>
    <property type="match status" value="1"/>
</dbReference>
<dbReference type="AlphaFoldDB" id="A0A1Q3AIJ1"/>
<dbReference type="EMBL" id="BDGX01000048">
    <property type="protein sequence ID" value="GAV55558.1"/>
    <property type="molecule type" value="Genomic_DNA"/>
</dbReference>
<accession>A0A1Q3AIJ1</accession>
<keyword evidence="1" id="KW-0862">Zinc</keyword>
<dbReference type="Gene3D" id="1.20.1440.260">
    <property type="match status" value="1"/>
</dbReference>
<feature type="region of interest" description="Disordered" evidence="2">
    <location>
        <begin position="38"/>
        <end position="71"/>
    </location>
</feature>
<evidence type="ECO:0000313" key="4">
    <source>
        <dbReference type="EMBL" id="GAV55558.1"/>
    </source>
</evidence>
<dbReference type="Gene3D" id="3.30.60.190">
    <property type="match status" value="1"/>
</dbReference>
<evidence type="ECO:0000313" key="5">
    <source>
        <dbReference type="Proteomes" id="UP000187013"/>
    </source>
</evidence>
<evidence type="ECO:0000259" key="3">
    <source>
        <dbReference type="PROSITE" id="PS51083"/>
    </source>
</evidence>
<dbReference type="Pfam" id="PF18268">
    <property type="entry name" value="Hit1_C"/>
    <property type="match status" value="1"/>
</dbReference>
<reference evidence="4 5" key="1">
    <citation type="submission" date="2016-08" db="EMBL/GenBank/DDBJ databases">
        <title>Draft genome sequence of allopolyploid Zygosaccharomyces rouxii.</title>
        <authorList>
            <person name="Watanabe J."/>
            <person name="Uehara K."/>
            <person name="Mogi Y."/>
            <person name="Tsukioka Y."/>
        </authorList>
    </citation>
    <scope>NUCLEOTIDE SEQUENCE [LARGE SCALE GENOMIC DNA]</scope>
    <source>
        <strain evidence="4 5">NBRC 110957</strain>
    </source>
</reference>
<evidence type="ECO:0000256" key="1">
    <source>
        <dbReference type="PROSITE-ProRule" id="PRU00453"/>
    </source>
</evidence>
<gene>
    <name evidence="4" type="ORF">ZYGR_0AV01900</name>
</gene>
<evidence type="ECO:0000256" key="2">
    <source>
        <dbReference type="SAM" id="MobiDB-lite"/>
    </source>
</evidence>
<dbReference type="InterPro" id="IPR007529">
    <property type="entry name" value="Znf_HIT"/>
</dbReference>
<dbReference type="GO" id="GO:0008270">
    <property type="term" value="F:zinc ion binding"/>
    <property type="evidence" value="ECO:0007669"/>
    <property type="project" value="UniProtKB-UniRule"/>
</dbReference>
<comment type="caution">
    <text evidence="4">The sequence shown here is derived from an EMBL/GenBank/DDBJ whole genome shotgun (WGS) entry which is preliminary data.</text>
</comment>
<name>A0A1Q3AIJ1_ZYGRO</name>
<protein>
    <recommendedName>
        <fullName evidence="3">HIT-type domain-containing protein</fullName>
    </recommendedName>
</protein>
<dbReference type="SUPFAM" id="SSF144232">
    <property type="entry name" value="HIT/MYND zinc finger-like"/>
    <property type="match status" value="1"/>
</dbReference>
<dbReference type="Proteomes" id="UP000187013">
    <property type="component" value="Unassembled WGS sequence"/>
</dbReference>
<organism evidence="4 5">
    <name type="scientific">Zygosaccharomyces rouxii</name>
    <dbReference type="NCBI Taxonomy" id="4956"/>
    <lineage>
        <taxon>Eukaryota</taxon>
        <taxon>Fungi</taxon>
        <taxon>Dikarya</taxon>
        <taxon>Ascomycota</taxon>
        <taxon>Saccharomycotina</taxon>
        <taxon>Saccharomycetes</taxon>
        <taxon>Saccharomycetales</taxon>
        <taxon>Saccharomycetaceae</taxon>
        <taxon>Zygosaccharomyces</taxon>
    </lineage>
</organism>
<keyword evidence="1" id="KW-0863">Zinc-finger</keyword>
<proteinExistence type="predicted"/>